<organism evidence="1 2">
    <name type="scientific">Paraflavitalea soli</name>
    <dbReference type="NCBI Taxonomy" id="2315862"/>
    <lineage>
        <taxon>Bacteria</taxon>
        <taxon>Pseudomonadati</taxon>
        <taxon>Bacteroidota</taxon>
        <taxon>Chitinophagia</taxon>
        <taxon>Chitinophagales</taxon>
        <taxon>Chitinophagaceae</taxon>
        <taxon>Paraflavitalea</taxon>
    </lineage>
</organism>
<dbReference type="InterPro" id="IPR006998">
    <property type="entry name" value="DltD"/>
</dbReference>
<dbReference type="EMBL" id="CP032157">
    <property type="protein sequence ID" value="AXY75179.1"/>
    <property type="molecule type" value="Genomic_DNA"/>
</dbReference>
<keyword evidence="2" id="KW-1185">Reference proteome</keyword>
<dbReference type="AlphaFoldDB" id="A0A3B7MPC7"/>
<sequence length="296" mass="34135">MKKAIWILAFLAILFVGDRLLGWIFQQQITQSQFRYSRMYRGGSQADILIVGNSRGLNFYQPSVEKATGLTTFSLCYYSMPCEIATVLTEDYLDRYPNVKTVLVETTIVEMSDDKLLPGFTTYMPYSKRIDSVLKNKNKETWNYAQFSHIYRFNNEVFQRAMYYRNKLDNDWYFDHTITQDLIDQAPHRSVEFKTPDKHVQDLKALADYCRARNINVQFVIAPIFPTYTVKGLDVFKQKIEAATGYPVHDYSNTIKDNSSFTDYLHANLKGGAEIVDIMVKDGVLPKAPQAAAIIK</sequence>
<accession>A0A3B7MPC7</accession>
<reference evidence="1 2" key="1">
    <citation type="submission" date="2018-09" db="EMBL/GenBank/DDBJ databases">
        <title>Genome sequencing of strain 6GH32-13.</title>
        <authorList>
            <person name="Weon H.-Y."/>
            <person name="Heo J."/>
            <person name="Kwon S.-W."/>
        </authorList>
    </citation>
    <scope>NUCLEOTIDE SEQUENCE [LARGE SCALE GENOMIC DNA]</scope>
    <source>
        <strain evidence="1 2">5GH32-13</strain>
    </source>
</reference>
<proteinExistence type="predicted"/>
<dbReference type="KEGG" id="pseg:D3H65_14845"/>
<dbReference type="OrthoDB" id="645964at2"/>
<evidence type="ECO:0000313" key="2">
    <source>
        <dbReference type="Proteomes" id="UP000263900"/>
    </source>
</evidence>
<evidence type="ECO:0000313" key="1">
    <source>
        <dbReference type="EMBL" id="AXY75179.1"/>
    </source>
</evidence>
<dbReference type="RefSeq" id="WP_119051060.1">
    <property type="nucleotide sequence ID" value="NZ_CP032157.1"/>
</dbReference>
<evidence type="ECO:0008006" key="3">
    <source>
        <dbReference type="Google" id="ProtNLM"/>
    </source>
</evidence>
<protein>
    <recommendedName>
        <fullName evidence="3">SGNH/GDSL hydrolase family protein</fullName>
    </recommendedName>
</protein>
<dbReference type="Pfam" id="PF04914">
    <property type="entry name" value="DltD"/>
    <property type="match status" value="1"/>
</dbReference>
<gene>
    <name evidence="1" type="ORF">D3H65_14845</name>
</gene>
<dbReference type="Proteomes" id="UP000263900">
    <property type="component" value="Chromosome"/>
</dbReference>
<name>A0A3B7MPC7_9BACT</name>